<dbReference type="Proteomes" id="UP001153332">
    <property type="component" value="Unassembled WGS sequence"/>
</dbReference>
<proteinExistence type="predicted"/>
<sequence length="99" mass="10437">MEAVDMTHTFKLPSSLESGEYLLRSEMLALHGSQTLGGAQFYIGCAQLSITGPGGACSPKISLPGAYNADDADIYIPDFYYGFDPTTYKAPGGDVATCS</sequence>
<dbReference type="EMBL" id="JAPUUL010004187">
    <property type="protein sequence ID" value="KAJ8120125.1"/>
    <property type="molecule type" value="Genomic_DNA"/>
</dbReference>
<protein>
    <submittedName>
        <fullName evidence="1">Uncharacterized protein</fullName>
    </submittedName>
</protein>
<accession>A0ACC2IY14</accession>
<comment type="caution">
    <text evidence="1">The sequence shown here is derived from an EMBL/GenBank/DDBJ whole genome shotgun (WGS) entry which is preliminary data.</text>
</comment>
<gene>
    <name evidence="1" type="ORF">O1611_g10445</name>
</gene>
<evidence type="ECO:0000313" key="1">
    <source>
        <dbReference type="EMBL" id="KAJ8120125.1"/>
    </source>
</evidence>
<keyword evidence="2" id="KW-1185">Reference proteome</keyword>
<reference evidence="1" key="1">
    <citation type="submission" date="2022-12" db="EMBL/GenBank/DDBJ databases">
        <title>Genome Sequence of Lasiodiplodia mahajangana.</title>
        <authorList>
            <person name="Buettner E."/>
        </authorList>
    </citation>
    <scope>NUCLEOTIDE SEQUENCE</scope>
    <source>
        <strain evidence="1">VT137</strain>
    </source>
</reference>
<organism evidence="1 2">
    <name type="scientific">Lasiodiplodia mahajangana</name>
    <dbReference type="NCBI Taxonomy" id="1108764"/>
    <lineage>
        <taxon>Eukaryota</taxon>
        <taxon>Fungi</taxon>
        <taxon>Dikarya</taxon>
        <taxon>Ascomycota</taxon>
        <taxon>Pezizomycotina</taxon>
        <taxon>Dothideomycetes</taxon>
        <taxon>Dothideomycetes incertae sedis</taxon>
        <taxon>Botryosphaeriales</taxon>
        <taxon>Botryosphaeriaceae</taxon>
        <taxon>Lasiodiplodia</taxon>
    </lineage>
</organism>
<name>A0ACC2IY14_9PEZI</name>
<evidence type="ECO:0000313" key="2">
    <source>
        <dbReference type="Proteomes" id="UP001153332"/>
    </source>
</evidence>